<dbReference type="InterPro" id="IPR027417">
    <property type="entry name" value="P-loop_NTPase"/>
</dbReference>
<dbReference type="AlphaFoldDB" id="A0A2S6AUG4"/>
<sequence>MMGDDTLLRVDDLHVRYGGASVGAVSGATLEIARGETVALVGESGSGKTTTARILARLSTPDAGSVHFDGRDVAGLRGAGLREFRRRVQVVYQNPYTSLNPTLSVAKIVGEPLQAFGIGDRRERRARVAELLEQVALPGEVADRRPERLSGGQRQRVAIARALALRPDVLVLDEPVSALDVGVQAQILALLERLQSELELSYLFISHDLAVVRRISDRVAVMRQGRIVETAATATLFDDPRHEYTRELLAAVPGGFVRPAIERSA</sequence>
<evidence type="ECO:0000259" key="5">
    <source>
        <dbReference type="PROSITE" id="PS50893"/>
    </source>
</evidence>
<evidence type="ECO:0000256" key="4">
    <source>
        <dbReference type="ARBA" id="ARBA00022840"/>
    </source>
</evidence>
<feature type="domain" description="ABC transporter" evidence="5">
    <location>
        <begin position="8"/>
        <end position="249"/>
    </location>
</feature>
<dbReference type="GO" id="GO:0005524">
    <property type="term" value="F:ATP binding"/>
    <property type="evidence" value="ECO:0007669"/>
    <property type="project" value="UniProtKB-KW"/>
</dbReference>
<keyword evidence="4" id="KW-0067">ATP-binding</keyword>
<keyword evidence="3" id="KW-0547">Nucleotide-binding</keyword>
<dbReference type="SMART" id="SM00382">
    <property type="entry name" value="AAA"/>
    <property type="match status" value="1"/>
</dbReference>
<keyword evidence="2" id="KW-0813">Transport</keyword>
<evidence type="ECO:0000256" key="2">
    <source>
        <dbReference type="ARBA" id="ARBA00022448"/>
    </source>
</evidence>
<dbReference type="OrthoDB" id="8036461at2"/>
<dbReference type="InterPro" id="IPR050319">
    <property type="entry name" value="ABC_transp_ATP-bind"/>
</dbReference>
<dbReference type="Pfam" id="PF00005">
    <property type="entry name" value="ABC_tran"/>
    <property type="match status" value="1"/>
</dbReference>
<organism evidence="6 7">
    <name type="scientific">Nocardia nova</name>
    <dbReference type="NCBI Taxonomy" id="37330"/>
    <lineage>
        <taxon>Bacteria</taxon>
        <taxon>Bacillati</taxon>
        <taxon>Actinomycetota</taxon>
        <taxon>Actinomycetes</taxon>
        <taxon>Mycobacteriales</taxon>
        <taxon>Nocardiaceae</taxon>
        <taxon>Nocardia</taxon>
    </lineage>
</organism>
<dbReference type="PANTHER" id="PTHR43776:SF7">
    <property type="entry name" value="D,D-DIPEPTIDE TRANSPORT ATP-BINDING PROTEIN DDPF-RELATED"/>
    <property type="match status" value="1"/>
</dbReference>
<dbReference type="PANTHER" id="PTHR43776">
    <property type="entry name" value="TRANSPORT ATP-BINDING PROTEIN"/>
    <property type="match status" value="1"/>
</dbReference>
<dbReference type="SUPFAM" id="SSF52540">
    <property type="entry name" value="P-loop containing nucleoside triphosphate hydrolases"/>
    <property type="match status" value="1"/>
</dbReference>
<comment type="similarity">
    <text evidence="1">Belongs to the ABC transporter superfamily.</text>
</comment>
<evidence type="ECO:0000256" key="1">
    <source>
        <dbReference type="ARBA" id="ARBA00005417"/>
    </source>
</evidence>
<reference evidence="6 7" key="1">
    <citation type="submission" date="2018-02" db="EMBL/GenBank/DDBJ databases">
        <title>8 Nocardia nova and 1 Nocardia cyriacigeorgica strain used for evolution to TMP-SMX.</title>
        <authorList>
            <person name="Mehta H."/>
            <person name="Weng J."/>
            <person name="Shamoo Y."/>
        </authorList>
    </citation>
    <scope>NUCLEOTIDE SEQUENCE [LARGE SCALE GENOMIC DNA]</scope>
    <source>
        <strain evidence="6 7">MDA3139</strain>
    </source>
</reference>
<dbReference type="Proteomes" id="UP000239874">
    <property type="component" value="Unassembled WGS sequence"/>
</dbReference>
<dbReference type="CDD" id="cd03257">
    <property type="entry name" value="ABC_NikE_OppD_transporters"/>
    <property type="match status" value="1"/>
</dbReference>
<evidence type="ECO:0000313" key="6">
    <source>
        <dbReference type="EMBL" id="PPJ38871.1"/>
    </source>
</evidence>
<name>A0A2S6AUG4_9NOCA</name>
<accession>A0A2S6AUG4</accession>
<dbReference type="GO" id="GO:0016887">
    <property type="term" value="F:ATP hydrolysis activity"/>
    <property type="evidence" value="ECO:0007669"/>
    <property type="project" value="InterPro"/>
</dbReference>
<gene>
    <name evidence="6" type="ORF">C5E45_08485</name>
</gene>
<dbReference type="Gene3D" id="3.40.50.300">
    <property type="entry name" value="P-loop containing nucleotide triphosphate hydrolases"/>
    <property type="match status" value="1"/>
</dbReference>
<dbReference type="InterPro" id="IPR017871">
    <property type="entry name" value="ABC_transporter-like_CS"/>
</dbReference>
<dbReference type="InterPro" id="IPR003439">
    <property type="entry name" value="ABC_transporter-like_ATP-bd"/>
</dbReference>
<dbReference type="EMBL" id="PSZC01000004">
    <property type="protein sequence ID" value="PPJ38871.1"/>
    <property type="molecule type" value="Genomic_DNA"/>
</dbReference>
<evidence type="ECO:0000313" key="7">
    <source>
        <dbReference type="Proteomes" id="UP000239874"/>
    </source>
</evidence>
<comment type="caution">
    <text evidence="6">The sequence shown here is derived from an EMBL/GenBank/DDBJ whole genome shotgun (WGS) entry which is preliminary data.</text>
</comment>
<dbReference type="PROSITE" id="PS00211">
    <property type="entry name" value="ABC_TRANSPORTER_1"/>
    <property type="match status" value="1"/>
</dbReference>
<dbReference type="PROSITE" id="PS50893">
    <property type="entry name" value="ABC_TRANSPORTER_2"/>
    <property type="match status" value="1"/>
</dbReference>
<proteinExistence type="inferred from homology"/>
<evidence type="ECO:0000256" key="3">
    <source>
        <dbReference type="ARBA" id="ARBA00022741"/>
    </source>
</evidence>
<protein>
    <recommendedName>
        <fullName evidence="5">ABC transporter domain-containing protein</fullName>
    </recommendedName>
</protein>
<dbReference type="InterPro" id="IPR003593">
    <property type="entry name" value="AAA+_ATPase"/>
</dbReference>
<dbReference type="GO" id="GO:0055085">
    <property type="term" value="P:transmembrane transport"/>
    <property type="evidence" value="ECO:0007669"/>
    <property type="project" value="UniProtKB-ARBA"/>
</dbReference>